<sequence length="273" mass="29395">MSLVEEADAPPTVAPARFCPVLVILSPPRCGSTALARAFWRHPAFRWYVHEPYDRAYHRGAGPAAARAALAEPLEVGRPGATGLVVKEMTFQAGAGLADLLRAATLPVVVPVRDPRLAVRSRARQRALAGQPAAFPAVESGWPDLAAALDLMRATAVPYVVVEFTALRRRPAALLPVLCRQLGLGFTPDLLSWPARAGLPLGQLGAEQRHWYDRALSSSRFVADDERPPGPDDVPAPLRPHLAEWLDVYRRAMRDPHAVGPAPAGPSLAGRLP</sequence>
<dbReference type="AlphaFoldDB" id="A0A562I387"/>
<dbReference type="Gene3D" id="3.40.50.300">
    <property type="entry name" value="P-loop containing nucleotide triphosphate hydrolases"/>
    <property type="match status" value="1"/>
</dbReference>
<dbReference type="Proteomes" id="UP000319825">
    <property type="component" value="Unassembled WGS sequence"/>
</dbReference>
<dbReference type="SUPFAM" id="SSF52540">
    <property type="entry name" value="P-loop containing nucleoside triphosphate hydrolases"/>
    <property type="match status" value="1"/>
</dbReference>
<dbReference type="InterPro" id="IPR027417">
    <property type="entry name" value="P-loop_NTPase"/>
</dbReference>
<proteinExistence type="predicted"/>
<organism evidence="1 2">
    <name type="scientific">Micromonospora olivasterospora</name>
    <dbReference type="NCBI Taxonomy" id="1880"/>
    <lineage>
        <taxon>Bacteria</taxon>
        <taxon>Bacillati</taxon>
        <taxon>Actinomycetota</taxon>
        <taxon>Actinomycetes</taxon>
        <taxon>Micromonosporales</taxon>
        <taxon>Micromonosporaceae</taxon>
        <taxon>Micromonospora</taxon>
    </lineage>
</organism>
<name>A0A562I387_MICOL</name>
<evidence type="ECO:0000313" key="2">
    <source>
        <dbReference type="Proteomes" id="UP000319825"/>
    </source>
</evidence>
<comment type="caution">
    <text evidence="1">The sequence shown here is derived from an EMBL/GenBank/DDBJ whole genome shotgun (WGS) entry which is preliminary data.</text>
</comment>
<reference evidence="1 2" key="1">
    <citation type="submission" date="2019-07" db="EMBL/GenBank/DDBJ databases">
        <title>R&amp;d 2014.</title>
        <authorList>
            <person name="Klenk H.-P."/>
        </authorList>
    </citation>
    <scope>NUCLEOTIDE SEQUENCE [LARGE SCALE GENOMIC DNA]</scope>
    <source>
        <strain evidence="1 2">DSM 43868</strain>
    </source>
</reference>
<gene>
    <name evidence="1" type="ORF">JD77_00050</name>
</gene>
<keyword evidence="2" id="KW-1185">Reference proteome</keyword>
<dbReference type="Pfam" id="PF19798">
    <property type="entry name" value="Sulfotransfer_5"/>
    <property type="match status" value="1"/>
</dbReference>
<evidence type="ECO:0008006" key="3">
    <source>
        <dbReference type="Google" id="ProtNLM"/>
    </source>
</evidence>
<evidence type="ECO:0000313" key="1">
    <source>
        <dbReference type="EMBL" id="TWH65115.1"/>
    </source>
</evidence>
<dbReference type="RefSeq" id="WP_170286327.1">
    <property type="nucleotide sequence ID" value="NZ_BAAATQ010000124.1"/>
</dbReference>
<protein>
    <recommendedName>
        <fullName evidence="3">Sulfotransferase family protein</fullName>
    </recommendedName>
</protein>
<dbReference type="EMBL" id="VLKE01000001">
    <property type="protein sequence ID" value="TWH65115.1"/>
    <property type="molecule type" value="Genomic_DNA"/>
</dbReference>
<accession>A0A562I387</accession>